<dbReference type="AlphaFoldDB" id="A0A1E7EQN4"/>
<keyword evidence="3" id="KW-1185">Reference proteome</keyword>
<feature type="signal peptide" evidence="1">
    <location>
        <begin position="1"/>
        <end position="18"/>
    </location>
</feature>
<organism evidence="2 3">
    <name type="scientific">Fragilariopsis cylindrus CCMP1102</name>
    <dbReference type="NCBI Taxonomy" id="635003"/>
    <lineage>
        <taxon>Eukaryota</taxon>
        <taxon>Sar</taxon>
        <taxon>Stramenopiles</taxon>
        <taxon>Ochrophyta</taxon>
        <taxon>Bacillariophyta</taxon>
        <taxon>Bacillariophyceae</taxon>
        <taxon>Bacillariophycidae</taxon>
        <taxon>Bacillariales</taxon>
        <taxon>Bacillariaceae</taxon>
        <taxon>Fragilariopsis</taxon>
    </lineage>
</organism>
<feature type="chain" id="PRO_5009192216" evidence="1">
    <location>
        <begin position="19"/>
        <end position="309"/>
    </location>
</feature>
<dbReference type="EMBL" id="KV784381">
    <property type="protein sequence ID" value="OEU08242.1"/>
    <property type="molecule type" value="Genomic_DNA"/>
</dbReference>
<evidence type="ECO:0000313" key="3">
    <source>
        <dbReference type="Proteomes" id="UP000095751"/>
    </source>
</evidence>
<dbReference type="Proteomes" id="UP000095751">
    <property type="component" value="Unassembled WGS sequence"/>
</dbReference>
<dbReference type="KEGG" id="fcy:FRACYDRAFT_250029"/>
<gene>
    <name evidence="2" type="ORF">FRACYDRAFT_250029</name>
</gene>
<name>A0A1E7EQN4_9STRA</name>
<protein>
    <submittedName>
        <fullName evidence="2">Uncharacterized protein</fullName>
    </submittedName>
</protein>
<keyword evidence="1" id="KW-0732">Signal</keyword>
<evidence type="ECO:0000313" key="2">
    <source>
        <dbReference type="EMBL" id="OEU08242.1"/>
    </source>
</evidence>
<proteinExistence type="predicted"/>
<accession>A0A1E7EQN4</accession>
<sequence>MKFSIVSFALFALASVEARVGRNLTGRNHLYTLYFKNPCDDDVEVQVDIRNDGDQPNQNIAANSCAVFNGGEQYRGPDIRYDVVGTYGLPIKIDCNYSDNNACNWDGMARNACVISIDNCPTNYTPSPTPSPSPPKDVCYDDEKCKACPVYMQGGVNWQDPNNCPYCAPTAPECPPSPTPSPTPSPSPPKDFCYDDEKCKACPVYMQGGVNWQDPNNCPYCDPKAPECPPQYDMCTKDITWCSTGGNMAASTQCAPCCNQEFDSSNERKDCQHACKDAYLNTCSGEWDDNWERTLQRTGEQIPDPNFLN</sequence>
<evidence type="ECO:0000256" key="1">
    <source>
        <dbReference type="SAM" id="SignalP"/>
    </source>
</evidence>
<dbReference type="InParanoid" id="A0A1E7EQN4"/>
<reference evidence="2 3" key="1">
    <citation type="submission" date="2016-09" db="EMBL/GenBank/DDBJ databases">
        <title>Extensive genetic diversity and differential bi-allelic expression allows diatom success in the polar Southern Ocean.</title>
        <authorList>
            <consortium name="DOE Joint Genome Institute"/>
            <person name="Mock T."/>
            <person name="Otillar R.P."/>
            <person name="Strauss J."/>
            <person name="Dupont C."/>
            <person name="Frickenhaus S."/>
            <person name="Maumus F."/>
            <person name="Mcmullan M."/>
            <person name="Sanges R."/>
            <person name="Schmutz J."/>
            <person name="Toseland A."/>
            <person name="Valas R."/>
            <person name="Veluchamy A."/>
            <person name="Ward B.J."/>
            <person name="Allen A."/>
            <person name="Barry K."/>
            <person name="Falciatore A."/>
            <person name="Ferrante M."/>
            <person name="Fortunato A.E."/>
            <person name="Gloeckner G."/>
            <person name="Gruber A."/>
            <person name="Hipkin R."/>
            <person name="Janech M."/>
            <person name="Kroth P."/>
            <person name="Leese F."/>
            <person name="Lindquist E."/>
            <person name="Lyon B.R."/>
            <person name="Martin J."/>
            <person name="Mayer C."/>
            <person name="Parker M."/>
            <person name="Quesneville H."/>
            <person name="Raymond J."/>
            <person name="Uhlig C."/>
            <person name="Valentin K.U."/>
            <person name="Worden A.Z."/>
            <person name="Armbrust E.V."/>
            <person name="Bowler C."/>
            <person name="Green B."/>
            <person name="Moulton V."/>
            <person name="Van Oosterhout C."/>
            <person name="Grigoriev I."/>
        </authorList>
    </citation>
    <scope>NUCLEOTIDE SEQUENCE [LARGE SCALE GENOMIC DNA]</scope>
    <source>
        <strain evidence="2 3">CCMP1102</strain>
    </source>
</reference>